<dbReference type="Proteomes" id="UP001196413">
    <property type="component" value="Unassembled WGS sequence"/>
</dbReference>
<evidence type="ECO:0000313" key="1">
    <source>
        <dbReference type="EMBL" id="KAJ1363408.1"/>
    </source>
</evidence>
<reference evidence="1" key="1">
    <citation type="submission" date="2021-06" db="EMBL/GenBank/DDBJ databases">
        <title>Parelaphostrongylus tenuis whole genome reference sequence.</title>
        <authorList>
            <person name="Garwood T.J."/>
            <person name="Larsen P.A."/>
            <person name="Fountain-Jones N.M."/>
            <person name="Garbe J.R."/>
            <person name="Macchietto M.G."/>
            <person name="Kania S.A."/>
            <person name="Gerhold R.W."/>
            <person name="Richards J.E."/>
            <person name="Wolf T.M."/>
        </authorList>
    </citation>
    <scope>NUCLEOTIDE SEQUENCE</scope>
    <source>
        <strain evidence="1">MNPRO001-30</strain>
        <tissue evidence="1">Meninges</tissue>
    </source>
</reference>
<name>A0AAD5MWL7_PARTN</name>
<protein>
    <submittedName>
        <fullName evidence="1">Uncharacterized protein</fullName>
    </submittedName>
</protein>
<dbReference type="AlphaFoldDB" id="A0AAD5MWL7"/>
<organism evidence="1 2">
    <name type="scientific">Parelaphostrongylus tenuis</name>
    <name type="common">Meningeal worm</name>
    <dbReference type="NCBI Taxonomy" id="148309"/>
    <lineage>
        <taxon>Eukaryota</taxon>
        <taxon>Metazoa</taxon>
        <taxon>Ecdysozoa</taxon>
        <taxon>Nematoda</taxon>
        <taxon>Chromadorea</taxon>
        <taxon>Rhabditida</taxon>
        <taxon>Rhabditina</taxon>
        <taxon>Rhabditomorpha</taxon>
        <taxon>Strongyloidea</taxon>
        <taxon>Metastrongylidae</taxon>
        <taxon>Parelaphostrongylus</taxon>
    </lineage>
</organism>
<dbReference type="EMBL" id="JAHQIW010004695">
    <property type="protein sequence ID" value="KAJ1363408.1"/>
    <property type="molecule type" value="Genomic_DNA"/>
</dbReference>
<gene>
    <name evidence="1" type="ORF">KIN20_023271</name>
</gene>
<keyword evidence="2" id="KW-1185">Reference proteome</keyword>
<evidence type="ECO:0000313" key="2">
    <source>
        <dbReference type="Proteomes" id="UP001196413"/>
    </source>
</evidence>
<accession>A0AAD5MWL7</accession>
<proteinExistence type="predicted"/>
<sequence>MERIMREGKQLEVEMLFLITQNPSDWLKMPRTEDFIEVLCKFLDVIRESNTLQFMWRETFLNEMHSETECFLRRIIFKDSQDEESTKREKQLMNLLIFIIDEKAKLSERNLDGRAKDTAAMQKKELKKLRHSLLMILLSKKK</sequence>
<comment type="caution">
    <text evidence="1">The sequence shown here is derived from an EMBL/GenBank/DDBJ whole genome shotgun (WGS) entry which is preliminary data.</text>
</comment>